<organism evidence="1">
    <name type="scientific">Callorhinchus milii</name>
    <name type="common">Ghost shark</name>
    <dbReference type="NCBI Taxonomy" id="7868"/>
    <lineage>
        <taxon>Eukaryota</taxon>
        <taxon>Metazoa</taxon>
        <taxon>Chordata</taxon>
        <taxon>Craniata</taxon>
        <taxon>Vertebrata</taxon>
        <taxon>Chondrichthyes</taxon>
        <taxon>Holocephali</taxon>
        <taxon>Chimaeriformes</taxon>
        <taxon>Callorhinchidae</taxon>
        <taxon>Callorhinchus</taxon>
    </lineage>
</organism>
<dbReference type="PANTHER" id="PTHR14365">
    <property type="entry name" value="APOPTOSIS REGULATORY PROTEIN SIVA"/>
    <property type="match status" value="1"/>
</dbReference>
<accession>V9LBG3</accession>
<dbReference type="PANTHER" id="PTHR14365:SF1">
    <property type="entry name" value="APOPTOSIS REGULATORY PROTEIN SIVA"/>
    <property type="match status" value="1"/>
</dbReference>
<dbReference type="STRING" id="7868.ENSCMIP00000030975"/>
<sequence>MKRTNPFGDAAPLQRKVRVTQKEINEGVFGEKYKREVYEKTKKLLFNGAQAFMGDMWNGNSEENCTVVHLRSPSEAPSPQSGPGDVCNGYERCDLLRGQTFLGSDGRLMKASLPLPRLAPNKQTATNCFSCLKFSNITQQCSQCDRLMCQHCSKVCDSCMRMCCSVCSVADYNESYDKVICYDCVSYRG</sequence>
<reference evidence="3" key="2">
    <citation type="journal article" date="2007" name="PLoS Biol.">
        <title>Survey sequencing and comparative analysis of the elephant shark (Callorhinchus milii) genome.</title>
        <authorList>
            <person name="Venkatesh B."/>
            <person name="Kirkness E.F."/>
            <person name="Loh Y.H."/>
            <person name="Halpern A.L."/>
            <person name="Lee A.P."/>
            <person name="Johnson J."/>
            <person name="Dandona N."/>
            <person name="Viswanathan L.D."/>
            <person name="Tay A."/>
            <person name="Venter J.C."/>
            <person name="Strausberg R.L."/>
            <person name="Brenner S."/>
        </authorList>
    </citation>
    <scope>NUCLEOTIDE SEQUENCE [LARGE SCALE GENOMIC DNA]</scope>
</reference>
<dbReference type="Proteomes" id="UP000314986">
    <property type="component" value="Unassembled WGS sequence"/>
</dbReference>
<dbReference type="Ensembl" id="ENSCMIT00000031447.1">
    <property type="protein sequence ID" value="ENSCMIP00000030975.1"/>
    <property type="gene ID" value="ENSCMIG00000013316.1"/>
</dbReference>
<dbReference type="GO" id="GO:0097191">
    <property type="term" value="P:extrinsic apoptotic signaling pathway"/>
    <property type="evidence" value="ECO:0007669"/>
    <property type="project" value="TreeGrafter"/>
</dbReference>
<dbReference type="Pfam" id="PF05458">
    <property type="entry name" value="Siva"/>
    <property type="match status" value="1"/>
</dbReference>
<dbReference type="RefSeq" id="XP_007886435.1">
    <property type="nucleotide sequence ID" value="XM_007888244.2"/>
</dbReference>
<dbReference type="OMA" id="AQACMDP"/>
<dbReference type="AlphaFoldDB" id="V9LBG3"/>
<protein>
    <submittedName>
        <fullName evidence="1">Apoptosis regulatory protein Siva</fullName>
    </submittedName>
</protein>
<dbReference type="OrthoDB" id="60860at2759"/>
<dbReference type="GO" id="GO:0005175">
    <property type="term" value="F:CD27 receptor binding"/>
    <property type="evidence" value="ECO:0007669"/>
    <property type="project" value="TreeGrafter"/>
</dbReference>
<dbReference type="GeneID" id="103175286"/>
<dbReference type="EMBL" id="JW877370">
    <property type="protein sequence ID" value="AFP09887.1"/>
    <property type="molecule type" value="mRNA"/>
</dbReference>
<reference evidence="1 3" key="3">
    <citation type="journal article" date="2014" name="Nature">
        <title>Elephant shark genome provides unique insights into gnathostome evolution.</title>
        <authorList>
            <consortium name="International Elephant Shark Genome Sequencing Consortium"/>
            <person name="Venkatesh B."/>
            <person name="Lee A.P."/>
            <person name="Ravi V."/>
            <person name="Maurya A.K."/>
            <person name="Lian M.M."/>
            <person name="Swann J.B."/>
            <person name="Ohta Y."/>
            <person name="Flajnik M.F."/>
            <person name="Sutoh Y."/>
            <person name="Kasahara M."/>
            <person name="Hoon S."/>
            <person name="Gangu V."/>
            <person name="Roy S.W."/>
            <person name="Irimia M."/>
            <person name="Korzh V."/>
            <person name="Kondrychyn I."/>
            <person name="Lim Z.W."/>
            <person name="Tay B.H."/>
            <person name="Tohari S."/>
            <person name="Kong K.W."/>
            <person name="Ho S."/>
            <person name="Lorente-Galdos B."/>
            <person name="Quilez J."/>
            <person name="Marques-Bonet T."/>
            <person name="Raney B.J."/>
            <person name="Ingham P.W."/>
            <person name="Tay A."/>
            <person name="Hillier L.W."/>
            <person name="Minx P."/>
            <person name="Boehm T."/>
            <person name="Wilson R.K."/>
            <person name="Brenner S."/>
            <person name="Warren W.C."/>
        </authorList>
    </citation>
    <scope>NUCLEOTIDE SEQUENCE</scope>
    <source>
        <tissue evidence="1">Spleen</tissue>
    </source>
</reference>
<evidence type="ECO:0000313" key="2">
    <source>
        <dbReference type="Ensembl" id="ENSCMIP00000030975.1"/>
    </source>
</evidence>
<evidence type="ECO:0000313" key="1">
    <source>
        <dbReference type="EMBL" id="AFP09887.1"/>
    </source>
</evidence>
<reference evidence="3" key="1">
    <citation type="journal article" date="2006" name="Science">
        <title>Ancient noncoding elements conserved in the human genome.</title>
        <authorList>
            <person name="Venkatesh B."/>
            <person name="Kirkness E.F."/>
            <person name="Loh Y.H."/>
            <person name="Halpern A.L."/>
            <person name="Lee A.P."/>
            <person name="Johnson J."/>
            <person name="Dandona N."/>
            <person name="Viswanathan L.D."/>
            <person name="Tay A."/>
            <person name="Venter J.C."/>
            <person name="Strausberg R.L."/>
            <person name="Brenner S."/>
        </authorList>
    </citation>
    <scope>NUCLEOTIDE SEQUENCE [LARGE SCALE GENOMIC DNA]</scope>
</reference>
<reference evidence="2" key="4">
    <citation type="submission" date="2025-05" db="UniProtKB">
        <authorList>
            <consortium name="Ensembl"/>
        </authorList>
    </citation>
    <scope>IDENTIFICATION</scope>
</reference>
<dbReference type="GeneTree" id="ENSGT00390000004842"/>
<proteinExistence type="evidence at transcript level"/>
<name>V9LBG3_CALMI</name>
<gene>
    <name evidence="2" type="primary">siva1</name>
</gene>
<keyword evidence="3" id="KW-1185">Reference proteome</keyword>
<dbReference type="InterPro" id="IPR022773">
    <property type="entry name" value="Siva"/>
</dbReference>
<evidence type="ECO:0000313" key="3">
    <source>
        <dbReference type="Proteomes" id="UP000314986"/>
    </source>
</evidence>
<dbReference type="KEGG" id="cmk:103175286"/>
<dbReference type="CTD" id="10572"/>